<dbReference type="AlphaFoldDB" id="A0A645IVS4"/>
<gene>
    <name evidence="1" type="ORF">SDC9_198926</name>
</gene>
<name>A0A645IVS4_9ZZZZ</name>
<accession>A0A645IVS4</accession>
<evidence type="ECO:0000313" key="1">
    <source>
        <dbReference type="EMBL" id="MPN51283.1"/>
    </source>
</evidence>
<organism evidence="1">
    <name type="scientific">bioreactor metagenome</name>
    <dbReference type="NCBI Taxonomy" id="1076179"/>
    <lineage>
        <taxon>unclassified sequences</taxon>
        <taxon>metagenomes</taxon>
        <taxon>ecological metagenomes</taxon>
    </lineage>
</organism>
<sequence length="96" mass="9384">MVAIAKDSAIIIGSPATAIAVFTNTASAPISIASAACEGAPKPASITTGTRLCSIMISNISRVFKPLLLPIGAANGITVAAPASSNNLQSTGSACI</sequence>
<reference evidence="1" key="1">
    <citation type="submission" date="2019-08" db="EMBL/GenBank/DDBJ databases">
        <authorList>
            <person name="Kucharzyk K."/>
            <person name="Murdoch R.W."/>
            <person name="Higgins S."/>
            <person name="Loffler F."/>
        </authorList>
    </citation>
    <scope>NUCLEOTIDE SEQUENCE</scope>
</reference>
<protein>
    <submittedName>
        <fullName evidence="1">Uncharacterized protein</fullName>
    </submittedName>
</protein>
<comment type="caution">
    <text evidence="1">The sequence shown here is derived from an EMBL/GenBank/DDBJ whole genome shotgun (WGS) entry which is preliminary data.</text>
</comment>
<proteinExistence type="predicted"/>
<dbReference type="EMBL" id="VSSQ01116242">
    <property type="protein sequence ID" value="MPN51283.1"/>
    <property type="molecule type" value="Genomic_DNA"/>
</dbReference>